<comment type="caution">
    <text evidence="12">The sequence shown here is derived from an EMBL/GenBank/DDBJ whole genome shotgun (WGS) entry which is preliminary data.</text>
</comment>
<evidence type="ECO:0000259" key="11">
    <source>
        <dbReference type="PROSITE" id="PS50991"/>
    </source>
</evidence>
<dbReference type="InterPro" id="IPR013785">
    <property type="entry name" value="Aldolase_TIM"/>
</dbReference>
<dbReference type="NCBIfam" id="TIGR00970">
    <property type="entry name" value="leuA_yeast"/>
    <property type="match status" value="1"/>
</dbReference>
<feature type="binding site" evidence="10">
    <location>
        <position position="246"/>
    </location>
    <ligand>
        <name>Mg(2+)</name>
        <dbReference type="ChEBI" id="CHEBI:18420"/>
    </ligand>
</feature>
<dbReference type="GO" id="GO:0003852">
    <property type="term" value="F:2-isopropylmalate synthase activity"/>
    <property type="evidence" value="ECO:0007669"/>
    <property type="project" value="UniProtKB-UniRule"/>
</dbReference>
<dbReference type="HAMAP" id="MF_00572">
    <property type="entry name" value="LeuA_type2"/>
    <property type="match status" value="1"/>
</dbReference>
<keyword evidence="7 10" id="KW-0808">Transferase</keyword>
<keyword evidence="9 10" id="KW-0100">Branched-chain amino acid biosynthesis</keyword>
<dbReference type="Gene3D" id="3.20.20.70">
    <property type="entry name" value="Aldolase class I"/>
    <property type="match status" value="1"/>
</dbReference>
<accession>A0A918RMQ8</accession>
<dbReference type="PANTHER" id="PTHR46911:SF1">
    <property type="entry name" value="2-ISOPROPYLMALATE SYNTHASE"/>
    <property type="match status" value="1"/>
</dbReference>
<dbReference type="NCBIfam" id="NF002991">
    <property type="entry name" value="PRK03739.1"/>
    <property type="match status" value="1"/>
</dbReference>
<feature type="region of interest" description="Regulatory domain" evidence="10">
    <location>
        <begin position="437"/>
        <end position="558"/>
    </location>
</feature>
<dbReference type="RefSeq" id="WP_189399184.1">
    <property type="nucleotide sequence ID" value="NZ_BMXA01000002.1"/>
</dbReference>
<dbReference type="GO" id="GO:0009098">
    <property type="term" value="P:L-leucine biosynthetic process"/>
    <property type="evidence" value="ECO:0007669"/>
    <property type="project" value="UniProtKB-UniRule"/>
</dbReference>
<organism evidence="12 13">
    <name type="scientific">Arenicella chitinivorans</name>
    <dbReference type="NCBI Taxonomy" id="1329800"/>
    <lineage>
        <taxon>Bacteria</taxon>
        <taxon>Pseudomonadati</taxon>
        <taxon>Pseudomonadota</taxon>
        <taxon>Gammaproteobacteria</taxon>
        <taxon>Arenicellales</taxon>
        <taxon>Arenicellaceae</taxon>
        <taxon>Arenicella</taxon>
    </lineage>
</organism>
<dbReference type="GO" id="GO:0005737">
    <property type="term" value="C:cytoplasm"/>
    <property type="evidence" value="ECO:0007669"/>
    <property type="project" value="UniProtKB-SubCell"/>
</dbReference>
<evidence type="ECO:0000256" key="4">
    <source>
        <dbReference type="ARBA" id="ARBA00012973"/>
    </source>
</evidence>
<dbReference type="Pfam" id="PF00682">
    <property type="entry name" value="HMGL-like"/>
    <property type="match status" value="1"/>
</dbReference>
<dbReference type="InterPro" id="IPR054692">
    <property type="entry name" value="LeuA-like_post-cat"/>
</dbReference>
<evidence type="ECO:0000256" key="2">
    <source>
        <dbReference type="ARBA" id="ARBA00004689"/>
    </source>
</evidence>
<reference evidence="12" key="2">
    <citation type="submission" date="2020-09" db="EMBL/GenBank/DDBJ databases">
        <authorList>
            <person name="Sun Q."/>
            <person name="Kim S."/>
        </authorList>
    </citation>
    <scope>NUCLEOTIDE SEQUENCE</scope>
    <source>
        <strain evidence="12">KCTC 12711</strain>
    </source>
</reference>
<evidence type="ECO:0000256" key="8">
    <source>
        <dbReference type="ARBA" id="ARBA00022723"/>
    </source>
</evidence>
<keyword evidence="6 10" id="KW-0028">Amino-acid biosynthesis</keyword>
<keyword evidence="13" id="KW-1185">Reference proteome</keyword>
<dbReference type="InterPro" id="IPR013709">
    <property type="entry name" value="2-isopropylmalate_synth_dimer"/>
</dbReference>
<protein>
    <recommendedName>
        <fullName evidence="4 10">2-isopropylmalate synthase</fullName>
        <ecNumber evidence="4 10">2.3.3.13</ecNumber>
    </recommendedName>
    <alternativeName>
        <fullName evidence="10">Alpha-IPM synthase</fullName>
    </alternativeName>
    <alternativeName>
        <fullName evidence="10">Alpha-isopropylmalate synthase</fullName>
    </alternativeName>
</protein>
<evidence type="ECO:0000256" key="5">
    <source>
        <dbReference type="ARBA" id="ARBA00022430"/>
    </source>
</evidence>
<gene>
    <name evidence="12" type="primary">leuA-2</name>
    <name evidence="10" type="synonym">leuA</name>
    <name evidence="12" type="ORF">GCM10008090_12510</name>
</gene>
<feature type="binding site" evidence="10">
    <location>
        <position position="244"/>
    </location>
    <ligand>
        <name>Mg(2+)</name>
        <dbReference type="ChEBI" id="CHEBI:18420"/>
    </ligand>
</feature>
<dbReference type="Gene3D" id="3.30.160.270">
    <property type="match status" value="1"/>
</dbReference>
<sequence>MSRFDHRKYTPIQPIHKPDRRWPNRVIEAAPQWCSVDLRDGNQALIEPMSPEQKLEMFEMLVDVGFKQIEIGFPAASQTDFDFVRKLITEQRIPDDVTIQVLTQARKPLIERTYESLKGASRAIVHVYNSTSTVQREQVFKMSREQIKQIAVDGATWVGEGAARQPETDWQFQYSPESFTGTEVDYAVEVCNAVIDVWQPTSDKKCIINLPATVEVATPNVYADQIEWFCEQVSRRDSVIVSLHTHNDRGCGVAASELGVLAGADRVEGTLLGNGERTGNMDIVTMGMNMYSAGVDPELDFSHMDRIINVVEKCTQLKVHPRHPYAGELVFAAFSGSHQDAINKCLAQYQEGETWEVAYLPIDPRDLGRNYQQVIRINSQSGKGGVAYVLEQEHAIKMPRWLQVDFSPVVQVFAEDCESEVTADQIVSLFEKTYIEPDNAIALKSYQVNRESGLDAMQAVLVANHAEHPIQGEGRGVLEAFVSGLNRHTQHDIVIIEYDEHTLGHDDASEAIAYVQVSVNAQRVCGVGRSRDILGATFIAILNALARAENINAMRLSA</sequence>
<keyword evidence="5 10" id="KW-0432">Leucine biosynthesis</keyword>
<dbReference type="SUPFAM" id="SSF89000">
    <property type="entry name" value="post-HMGL domain-like"/>
    <property type="match status" value="1"/>
</dbReference>
<feature type="domain" description="Pyruvate carboxyltransferase" evidence="11">
    <location>
        <begin position="31"/>
        <end position="305"/>
    </location>
</feature>
<evidence type="ECO:0000313" key="13">
    <source>
        <dbReference type="Proteomes" id="UP000614811"/>
    </source>
</evidence>
<keyword evidence="8 10" id="KW-0479">Metal-binding</keyword>
<dbReference type="InterPro" id="IPR000891">
    <property type="entry name" value="PYR_CT"/>
</dbReference>
<dbReference type="InterPro" id="IPR005668">
    <property type="entry name" value="IPM_Synthase"/>
</dbReference>
<dbReference type="PROSITE" id="PS00815">
    <property type="entry name" value="AIPM_HOMOCIT_SYNTH_1"/>
    <property type="match status" value="1"/>
</dbReference>
<dbReference type="InterPro" id="IPR039371">
    <property type="entry name" value="LeuA_N_DRE-TIM"/>
</dbReference>
<dbReference type="EC" id="2.3.3.13" evidence="4 10"/>
<keyword evidence="10" id="KW-0460">Magnesium</keyword>
<evidence type="ECO:0000256" key="10">
    <source>
        <dbReference type="HAMAP-Rule" id="MF_00572"/>
    </source>
</evidence>
<dbReference type="PANTHER" id="PTHR46911">
    <property type="match status" value="1"/>
</dbReference>
<comment type="catalytic activity">
    <reaction evidence="1 10">
        <text>3-methyl-2-oxobutanoate + acetyl-CoA + H2O = (2S)-2-isopropylmalate + CoA + H(+)</text>
        <dbReference type="Rhea" id="RHEA:21524"/>
        <dbReference type="ChEBI" id="CHEBI:1178"/>
        <dbReference type="ChEBI" id="CHEBI:11851"/>
        <dbReference type="ChEBI" id="CHEBI:15377"/>
        <dbReference type="ChEBI" id="CHEBI:15378"/>
        <dbReference type="ChEBI" id="CHEBI:57287"/>
        <dbReference type="ChEBI" id="CHEBI:57288"/>
        <dbReference type="EC" id="2.3.3.13"/>
    </reaction>
</comment>
<dbReference type="Pfam" id="PF08502">
    <property type="entry name" value="LeuA_dimer"/>
    <property type="match status" value="1"/>
</dbReference>
<dbReference type="SUPFAM" id="SSF51569">
    <property type="entry name" value="Aldolase"/>
    <property type="match status" value="1"/>
</dbReference>
<comment type="pathway">
    <text evidence="2 10">Amino-acid biosynthesis; L-leucine biosynthesis; L-leucine from 3-methyl-2-oxobutanoate: step 1/4.</text>
</comment>
<comment type="cofactor">
    <cofactor evidence="10">
        <name>Mg(2+)</name>
        <dbReference type="ChEBI" id="CHEBI:18420"/>
    </cofactor>
</comment>
<feature type="binding site" evidence="10">
    <location>
        <position position="40"/>
    </location>
    <ligand>
        <name>Mg(2+)</name>
        <dbReference type="ChEBI" id="CHEBI:18420"/>
    </ligand>
</feature>
<evidence type="ECO:0000256" key="1">
    <source>
        <dbReference type="ARBA" id="ARBA00000064"/>
    </source>
</evidence>
<evidence type="ECO:0000256" key="3">
    <source>
        <dbReference type="ARBA" id="ARBA00009767"/>
    </source>
</evidence>
<dbReference type="InterPro" id="IPR002034">
    <property type="entry name" value="AIPM/Hcit_synth_CS"/>
</dbReference>
<keyword evidence="10" id="KW-0963">Cytoplasm</keyword>
<proteinExistence type="inferred from homology"/>
<dbReference type="InterPro" id="IPR036230">
    <property type="entry name" value="LeuA_allosteric_dom_sf"/>
</dbReference>
<dbReference type="SUPFAM" id="SSF110921">
    <property type="entry name" value="2-isopropylmalate synthase LeuA, allosteric (dimerisation) domain"/>
    <property type="match status" value="1"/>
</dbReference>
<evidence type="ECO:0000256" key="9">
    <source>
        <dbReference type="ARBA" id="ARBA00023304"/>
    </source>
</evidence>
<dbReference type="AlphaFoldDB" id="A0A918RMQ8"/>
<dbReference type="PROSITE" id="PS00816">
    <property type="entry name" value="AIPM_HOMOCIT_SYNTH_2"/>
    <property type="match status" value="1"/>
</dbReference>
<evidence type="ECO:0000256" key="7">
    <source>
        <dbReference type="ARBA" id="ARBA00022679"/>
    </source>
</evidence>
<evidence type="ECO:0000256" key="6">
    <source>
        <dbReference type="ARBA" id="ARBA00022605"/>
    </source>
</evidence>
<feature type="binding site" evidence="10">
    <location>
        <position position="280"/>
    </location>
    <ligand>
        <name>Mg(2+)</name>
        <dbReference type="ChEBI" id="CHEBI:18420"/>
    </ligand>
</feature>
<evidence type="ECO:0000313" key="12">
    <source>
        <dbReference type="EMBL" id="GHA04613.1"/>
    </source>
</evidence>
<dbReference type="Proteomes" id="UP000614811">
    <property type="component" value="Unassembled WGS sequence"/>
</dbReference>
<dbReference type="PROSITE" id="PS50991">
    <property type="entry name" value="PYR_CT"/>
    <property type="match status" value="1"/>
</dbReference>
<comment type="function">
    <text evidence="10">Catalyzes the condensation of the acetyl group of acetyl-CoA with 3-methyl-2-oxobutanoate (2-ketoisovalerate) to form 3-carboxy-3-hydroxy-4-methylpentanoate (2-isopropylmalate).</text>
</comment>
<comment type="similarity">
    <text evidence="3 10">Belongs to the alpha-IPM synthase/homocitrate synthase family. LeuA type 2 subfamily.</text>
</comment>
<dbReference type="GO" id="GO:0000287">
    <property type="term" value="F:magnesium ion binding"/>
    <property type="evidence" value="ECO:0007669"/>
    <property type="project" value="UniProtKB-UniRule"/>
</dbReference>
<dbReference type="CDD" id="cd07942">
    <property type="entry name" value="DRE_TIM_LeuA"/>
    <property type="match status" value="1"/>
</dbReference>
<reference evidence="12" key="1">
    <citation type="journal article" date="2014" name="Int. J. Syst. Evol. Microbiol.">
        <title>Complete genome sequence of Corynebacterium casei LMG S-19264T (=DSM 44701T), isolated from a smear-ripened cheese.</title>
        <authorList>
            <consortium name="US DOE Joint Genome Institute (JGI-PGF)"/>
            <person name="Walter F."/>
            <person name="Albersmeier A."/>
            <person name="Kalinowski J."/>
            <person name="Ruckert C."/>
        </authorList>
    </citation>
    <scope>NUCLEOTIDE SEQUENCE</scope>
    <source>
        <strain evidence="12">KCTC 12711</strain>
    </source>
</reference>
<comment type="subunit">
    <text evidence="10">Homodimer.</text>
</comment>
<dbReference type="EMBL" id="BMXA01000002">
    <property type="protein sequence ID" value="GHA04613.1"/>
    <property type="molecule type" value="Genomic_DNA"/>
</dbReference>
<dbReference type="SMART" id="SM00917">
    <property type="entry name" value="LeuA_dimer"/>
    <property type="match status" value="1"/>
</dbReference>
<name>A0A918RMQ8_9GAMM</name>
<comment type="subcellular location">
    <subcellularLocation>
        <location evidence="10">Cytoplasm</location>
    </subcellularLocation>
</comment>
<dbReference type="GO" id="GO:0003985">
    <property type="term" value="F:acetyl-CoA C-acetyltransferase activity"/>
    <property type="evidence" value="ECO:0007669"/>
    <property type="project" value="UniProtKB-UniRule"/>
</dbReference>
<dbReference type="Pfam" id="PF22615">
    <property type="entry name" value="IPMS_D2"/>
    <property type="match status" value="1"/>
</dbReference>